<reference evidence="1 2" key="1">
    <citation type="submission" date="2019-03" db="EMBL/GenBank/DDBJ databases">
        <title>Genomic Encyclopedia of Archaeal and Bacterial Type Strains, Phase II (KMG-II): from individual species to whole genera.</title>
        <authorList>
            <person name="Goeker M."/>
        </authorList>
    </citation>
    <scope>NUCLEOTIDE SEQUENCE [LARGE SCALE GENOMIC DNA]</scope>
    <source>
        <strain evidence="1 2">DSM 24323</strain>
    </source>
</reference>
<dbReference type="AlphaFoldDB" id="A0A4V3EN72"/>
<dbReference type="OrthoDB" id="3711334at2"/>
<proteinExistence type="predicted"/>
<comment type="caution">
    <text evidence="1">The sequence shown here is derived from an EMBL/GenBank/DDBJ whole genome shotgun (WGS) entry which is preliminary data.</text>
</comment>
<sequence>MTRTTTATDHAGEQYAEQHEYEWVLAAPFRAHLRELIDDGGLPWQAVAVACGIPLRMTHTLLFGRHGRTLPKLPPRIARQLLRVSPRDLRSLDRRPGNPELAAQAAAVLHRRGMSVAEIALLSRSDRATIQDLLQGAAIGWFDARTELLLRAACAQRGERWAEPVDPWRPETDLELRAA</sequence>
<protein>
    <submittedName>
        <fullName evidence="1">Uncharacterized protein</fullName>
    </submittedName>
</protein>
<dbReference type="RefSeq" id="WP_133753358.1">
    <property type="nucleotide sequence ID" value="NZ_CP171129.1"/>
</dbReference>
<dbReference type="Proteomes" id="UP000295371">
    <property type="component" value="Unassembled WGS sequence"/>
</dbReference>
<evidence type="ECO:0000313" key="1">
    <source>
        <dbReference type="EMBL" id="TDT32758.1"/>
    </source>
</evidence>
<keyword evidence="2" id="KW-1185">Reference proteome</keyword>
<dbReference type="EMBL" id="SOAW01000001">
    <property type="protein sequence ID" value="TDT32758.1"/>
    <property type="molecule type" value="Genomic_DNA"/>
</dbReference>
<evidence type="ECO:0000313" key="2">
    <source>
        <dbReference type="Proteomes" id="UP000295371"/>
    </source>
</evidence>
<name>A0A4V3EN72_9ACTN</name>
<organism evidence="1 2">
    <name type="scientific">Naumannella halotolerans</name>
    <dbReference type="NCBI Taxonomy" id="993414"/>
    <lineage>
        <taxon>Bacteria</taxon>
        <taxon>Bacillati</taxon>
        <taxon>Actinomycetota</taxon>
        <taxon>Actinomycetes</taxon>
        <taxon>Propionibacteriales</taxon>
        <taxon>Propionibacteriaceae</taxon>
        <taxon>Naumannella</taxon>
    </lineage>
</organism>
<gene>
    <name evidence="1" type="ORF">CLV29_0346</name>
</gene>
<accession>A0A4V3EN72</accession>